<evidence type="ECO:0000313" key="2">
    <source>
        <dbReference type="EMBL" id="MCK8485856.1"/>
    </source>
</evidence>
<name>A0A9X2BRN8_9BACL</name>
<comment type="caution">
    <text evidence="2">The sequence shown here is derived from an EMBL/GenBank/DDBJ whole genome shotgun (WGS) entry which is preliminary data.</text>
</comment>
<gene>
    <name evidence="2" type="ORF">M0651_01580</name>
</gene>
<keyword evidence="1" id="KW-1133">Transmembrane helix</keyword>
<evidence type="ECO:0000256" key="1">
    <source>
        <dbReference type="SAM" id="Phobius"/>
    </source>
</evidence>
<dbReference type="RefSeq" id="WP_248550088.1">
    <property type="nucleotide sequence ID" value="NZ_JALPRK010000001.1"/>
</dbReference>
<keyword evidence="3" id="KW-1185">Reference proteome</keyword>
<feature type="transmembrane region" description="Helical" evidence="1">
    <location>
        <begin position="12"/>
        <end position="38"/>
    </location>
</feature>
<dbReference type="Proteomes" id="UP001139534">
    <property type="component" value="Unassembled WGS sequence"/>
</dbReference>
<keyword evidence="1" id="KW-0472">Membrane</keyword>
<dbReference type="AlphaFoldDB" id="A0A9X2BRN8"/>
<accession>A0A9X2BRN8</accession>
<organism evidence="2 3">
    <name type="scientific">Paenibacillus mellifer</name>
    <dbReference type="NCBI Taxonomy" id="2937794"/>
    <lineage>
        <taxon>Bacteria</taxon>
        <taxon>Bacillati</taxon>
        <taxon>Bacillota</taxon>
        <taxon>Bacilli</taxon>
        <taxon>Bacillales</taxon>
        <taxon>Paenibacillaceae</taxon>
        <taxon>Paenibacillus</taxon>
    </lineage>
</organism>
<protein>
    <submittedName>
        <fullName evidence="2">Pilus assembly protein</fullName>
    </submittedName>
</protein>
<dbReference type="EMBL" id="JALPRK010000001">
    <property type="protein sequence ID" value="MCK8485856.1"/>
    <property type="molecule type" value="Genomic_DNA"/>
</dbReference>
<sequence>MRRLWRDQRGGFTIEASLVLPMIFYTVLLLLFFCLYLYQHVLLGQAATVAAERTAYTWDNSHKNVLTGANAEGQYDSLYWRLGDDGMLQAIFDWNSEGGTVKLDLPGGNEEAGQSLPLQKLSRTGAGLPEGISGEMRYDNRLLLRKVSVALERLVPLAPLEGWIGDVNQSVRAEAYVVEPVEWIRTVELARYFGEKFRSDKGQGGTDKQEAKEALKLFGK</sequence>
<proteinExistence type="predicted"/>
<keyword evidence="1" id="KW-0812">Transmembrane</keyword>
<reference evidence="2" key="1">
    <citation type="submission" date="2022-04" db="EMBL/GenBank/DDBJ databases">
        <authorList>
            <person name="Seo M.-J."/>
        </authorList>
    </citation>
    <scope>NUCLEOTIDE SEQUENCE</scope>
    <source>
        <strain evidence="2">MBLB2552</strain>
    </source>
</reference>
<evidence type="ECO:0000313" key="3">
    <source>
        <dbReference type="Proteomes" id="UP001139534"/>
    </source>
</evidence>